<evidence type="ECO:0000259" key="1">
    <source>
        <dbReference type="Pfam" id="PF03448"/>
    </source>
</evidence>
<name>A0A395M090_9BACT</name>
<dbReference type="EMBL" id="PHFL01000045">
    <property type="protein sequence ID" value="RFM24199.1"/>
    <property type="molecule type" value="Genomic_DNA"/>
</dbReference>
<evidence type="ECO:0000313" key="3">
    <source>
        <dbReference type="Proteomes" id="UP000266389"/>
    </source>
</evidence>
<proteinExistence type="predicted"/>
<organism evidence="2 3">
    <name type="scientific">Candidatus Thermochlorobacter aerophilus</name>
    <dbReference type="NCBI Taxonomy" id="1868324"/>
    <lineage>
        <taxon>Bacteria</taxon>
        <taxon>Pseudomonadati</taxon>
        <taxon>Chlorobiota</taxon>
        <taxon>Chlorobiia</taxon>
        <taxon>Chlorobiales</taxon>
        <taxon>Candidatus Thermochlorobacteriaceae</taxon>
        <taxon>Candidatus Thermochlorobacter</taxon>
    </lineage>
</organism>
<dbReference type="InterPro" id="IPR006668">
    <property type="entry name" value="Mg_transptr_MgtE_intracell_dom"/>
</dbReference>
<feature type="domain" description="Magnesium transporter MgtE intracellular" evidence="1">
    <location>
        <begin position="29"/>
        <end position="115"/>
    </location>
</feature>
<evidence type="ECO:0000313" key="2">
    <source>
        <dbReference type="EMBL" id="RFM24199.1"/>
    </source>
</evidence>
<protein>
    <recommendedName>
        <fullName evidence="1">Magnesium transporter MgtE intracellular domain-containing protein</fullName>
    </recommendedName>
</protein>
<dbReference type="AlphaFoldDB" id="A0A395M090"/>
<dbReference type="Pfam" id="PF03448">
    <property type="entry name" value="MgtE_N"/>
    <property type="match status" value="1"/>
</dbReference>
<dbReference type="Gene3D" id="1.25.60.10">
    <property type="entry name" value="MgtE N-terminal domain-like"/>
    <property type="match status" value="1"/>
</dbReference>
<comment type="caution">
    <text evidence="2">The sequence shown here is derived from an EMBL/GenBank/DDBJ whole genome shotgun (WGS) entry which is preliminary data.</text>
</comment>
<reference evidence="2 3" key="1">
    <citation type="journal article" date="2011" name="ISME J.">
        <title>Community ecology of hot spring cyanobacterial mats: predominant populations and their functional potential.</title>
        <authorList>
            <person name="Klatt C.G."/>
            <person name="Wood J.M."/>
            <person name="Rusch D.B."/>
            <person name="Bateson M.M."/>
            <person name="Hamamura N."/>
            <person name="Heidelberg J.F."/>
            <person name="Grossman A.R."/>
            <person name="Bhaya D."/>
            <person name="Cohan F.M."/>
            <person name="Kuhl M."/>
            <person name="Bryant D.A."/>
            <person name="Ward D.M."/>
        </authorList>
    </citation>
    <scope>NUCLEOTIDE SEQUENCE [LARGE SCALE GENOMIC DNA]</scope>
    <source>
        <strain evidence="2">OS</strain>
    </source>
</reference>
<dbReference type="Proteomes" id="UP000266389">
    <property type="component" value="Unassembled WGS sequence"/>
</dbReference>
<sequence length="120" mass="14178">MNTLDLQKLAKEFQHIDQIIELVPVMQKMPVVEVAEILQSIDETYLLNVLDRFTMEQQGLIVAEFPMVKQLNLFKVTSQKRFAKIFENMPSDNRADFFQHLTQQEQSLLLPYLSKRYVKM</sequence>
<dbReference type="SUPFAM" id="SSF158791">
    <property type="entry name" value="MgtE N-terminal domain-like"/>
    <property type="match status" value="1"/>
</dbReference>
<gene>
    <name evidence="2" type="ORF">D0433_06930</name>
</gene>
<accession>A0A395M090</accession>
<dbReference type="InterPro" id="IPR038076">
    <property type="entry name" value="MgtE_N_sf"/>
</dbReference>